<evidence type="ECO:0000256" key="10">
    <source>
        <dbReference type="ARBA" id="ARBA00048109"/>
    </source>
</evidence>
<evidence type="ECO:0000256" key="3">
    <source>
        <dbReference type="ARBA" id="ARBA00009587"/>
    </source>
</evidence>
<evidence type="ECO:0000256" key="4">
    <source>
        <dbReference type="ARBA" id="ARBA00013244"/>
    </source>
</evidence>
<dbReference type="PANTHER" id="PTHR31650">
    <property type="entry name" value="O-ACYLTRANSFERASE (WSD1-LIKE) FAMILY PROTEIN"/>
    <property type="match status" value="1"/>
</dbReference>
<comment type="pathway">
    <text evidence="1">Glycerolipid metabolism; triacylglycerol biosynthesis.</text>
</comment>
<evidence type="ECO:0000256" key="1">
    <source>
        <dbReference type="ARBA" id="ARBA00004771"/>
    </source>
</evidence>
<accession>A0ABT2H842</accession>
<comment type="similarity">
    <text evidence="3">Belongs to the long-chain O-acyltransferase family.</text>
</comment>
<evidence type="ECO:0000256" key="8">
    <source>
        <dbReference type="ARBA" id="ARBA00023098"/>
    </source>
</evidence>
<dbReference type="SUPFAM" id="SSF52777">
    <property type="entry name" value="CoA-dependent acyltransferases"/>
    <property type="match status" value="1"/>
</dbReference>
<sequence length="464" mass="49148">MAEEPERLSPDDARILALESSVLTGHTMKLLVLEPGPPLDLDELRLAVAARLSDEPRARQRVETGGAGRAASSGAGMAARATGGDGPRWVAASGFDIAHHVRRRAGAECATEADLRRELSALMSEHLDRDRPLWTLDLLGPLADGTEVIAARLHHAMVDGIAGLRFLEGILLDPHDAPPVDVPPSDAPPHQAAVGASGQAAERSPADEWRRMPAALLRELGHPVARSPFDRPLTSAREVAFVSVPLQGLKDIGASRPDHATVNDVLLAAVAGGLRSWLDAARDGHGSRSDVRAQIPVSLHHRDESAASLGNRDSFINVDLFLGEADPLRRLDRISAHTRTEKQLDDAALLYDLFHALGRLGAAGELAQRAAGSAHEFSVAVSNVPGPRHPVAVRRRRVDRLFSSAEPGAHHVLRIAAISNAGEVGIGFCTDPTALPGIGGLADAVDASYRELQRASGTGDSLRA</sequence>
<dbReference type="PANTHER" id="PTHR31650:SF1">
    <property type="entry name" value="WAX ESTER SYNTHASE_DIACYLGLYCEROL ACYLTRANSFERASE 4-RELATED"/>
    <property type="match status" value="1"/>
</dbReference>
<dbReference type="EMBL" id="JANLCJ010000011">
    <property type="protein sequence ID" value="MCS5736098.1"/>
    <property type="molecule type" value="Genomic_DNA"/>
</dbReference>
<evidence type="ECO:0000256" key="6">
    <source>
        <dbReference type="ARBA" id="ARBA00022679"/>
    </source>
</evidence>
<keyword evidence="5" id="KW-0444">Lipid biosynthesis</keyword>
<dbReference type="Pfam" id="PF03007">
    <property type="entry name" value="WS_DGAT_cat"/>
    <property type="match status" value="1"/>
</dbReference>
<evidence type="ECO:0000259" key="13">
    <source>
        <dbReference type="Pfam" id="PF06974"/>
    </source>
</evidence>
<keyword evidence="7" id="KW-0319">Glycerol metabolism</keyword>
<keyword evidence="9" id="KW-0012">Acyltransferase</keyword>
<keyword evidence="15" id="KW-1185">Reference proteome</keyword>
<keyword evidence="6" id="KW-0808">Transferase</keyword>
<name>A0ABT2H842_9MICO</name>
<gene>
    <name evidence="14" type="ORF">N1032_20355</name>
</gene>
<evidence type="ECO:0000313" key="15">
    <source>
        <dbReference type="Proteomes" id="UP001165586"/>
    </source>
</evidence>
<comment type="caution">
    <text evidence="14">The sequence shown here is derived from an EMBL/GenBank/DDBJ whole genome shotgun (WGS) entry which is preliminary data.</text>
</comment>
<evidence type="ECO:0000256" key="5">
    <source>
        <dbReference type="ARBA" id="ARBA00022516"/>
    </source>
</evidence>
<evidence type="ECO:0000259" key="12">
    <source>
        <dbReference type="Pfam" id="PF03007"/>
    </source>
</evidence>
<feature type="domain" description="O-acyltransferase WSD1 C-terminal" evidence="13">
    <location>
        <begin position="310"/>
        <end position="452"/>
    </location>
</feature>
<proteinExistence type="inferred from homology"/>
<feature type="domain" description="O-acyltransferase WSD1-like N-terminal" evidence="12">
    <location>
        <begin position="8"/>
        <end position="265"/>
    </location>
</feature>
<feature type="compositionally biased region" description="Low complexity" evidence="11">
    <location>
        <begin position="69"/>
        <end position="82"/>
    </location>
</feature>
<dbReference type="RefSeq" id="WP_259541845.1">
    <property type="nucleotide sequence ID" value="NZ_JANLCJ010000011.1"/>
</dbReference>
<comment type="pathway">
    <text evidence="2">Lipid metabolism.</text>
</comment>
<dbReference type="InterPro" id="IPR004255">
    <property type="entry name" value="O-acyltransferase_WSD1_N"/>
</dbReference>
<dbReference type="Pfam" id="PF06974">
    <property type="entry name" value="WS_DGAT_C"/>
    <property type="match status" value="1"/>
</dbReference>
<dbReference type="InterPro" id="IPR009721">
    <property type="entry name" value="O-acyltransferase_WSD1_C"/>
</dbReference>
<evidence type="ECO:0000256" key="2">
    <source>
        <dbReference type="ARBA" id="ARBA00005189"/>
    </source>
</evidence>
<reference evidence="14" key="1">
    <citation type="submission" date="2022-08" db="EMBL/GenBank/DDBJ databases">
        <authorList>
            <person name="Deng Y."/>
            <person name="Han X.-F."/>
            <person name="Zhang Y.-Q."/>
        </authorList>
    </citation>
    <scope>NUCLEOTIDE SEQUENCE</scope>
    <source>
        <strain evidence="14">CPCC 203386</strain>
    </source>
</reference>
<dbReference type="Proteomes" id="UP001165586">
    <property type="component" value="Unassembled WGS sequence"/>
</dbReference>
<evidence type="ECO:0000256" key="9">
    <source>
        <dbReference type="ARBA" id="ARBA00023315"/>
    </source>
</evidence>
<dbReference type="InterPro" id="IPR045034">
    <property type="entry name" value="O-acyltransferase_WSD1-like"/>
</dbReference>
<protein>
    <recommendedName>
        <fullName evidence="4">diacylglycerol O-acyltransferase</fullName>
        <ecNumber evidence="4">2.3.1.20</ecNumber>
    </recommendedName>
</protein>
<feature type="region of interest" description="Disordered" evidence="11">
    <location>
        <begin position="177"/>
        <end position="206"/>
    </location>
</feature>
<evidence type="ECO:0000256" key="7">
    <source>
        <dbReference type="ARBA" id="ARBA00022798"/>
    </source>
</evidence>
<feature type="region of interest" description="Disordered" evidence="11">
    <location>
        <begin position="55"/>
        <end position="82"/>
    </location>
</feature>
<evidence type="ECO:0000313" key="14">
    <source>
        <dbReference type="EMBL" id="MCS5736098.1"/>
    </source>
</evidence>
<evidence type="ECO:0000256" key="11">
    <source>
        <dbReference type="SAM" id="MobiDB-lite"/>
    </source>
</evidence>
<organism evidence="14 15">
    <name type="scientific">Herbiconiux daphne</name>
    <dbReference type="NCBI Taxonomy" id="2970914"/>
    <lineage>
        <taxon>Bacteria</taxon>
        <taxon>Bacillati</taxon>
        <taxon>Actinomycetota</taxon>
        <taxon>Actinomycetes</taxon>
        <taxon>Micrococcales</taxon>
        <taxon>Microbacteriaceae</taxon>
        <taxon>Herbiconiux</taxon>
    </lineage>
</organism>
<dbReference type="EC" id="2.3.1.20" evidence="4"/>
<comment type="catalytic activity">
    <reaction evidence="10">
        <text>an acyl-CoA + a 1,2-diacyl-sn-glycerol = a triacyl-sn-glycerol + CoA</text>
        <dbReference type="Rhea" id="RHEA:10868"/>
        <dbReference type="ChEBI" id="CHEBI:17815"/>
        <dbReference type="ChEBI" id="CHEBI:57287"/>
        <dbReference type="ChEBI" id="CHEBI:58342"/>
        <dbReference type="ChEBI" id="CHEBI:64615"/>
        <dbReference type="EC" id="2.3.1.20"/>
    </reaction>
</comment>
<keyword evidence="8" id="KW-0443">Lipid metabolism</keyword>